<dbReference type="OrthoDB" id="6076970at2759"/>
<name>A0A0C2H1Y8_9BILA</name>
<keyword evidence="3" id="KW-1185">Reference proteome</keyword>
<feature type="transmembrane region" description="Helical" evidence="1">
    <location>
        <begin position="59"/>
        <end position="82"/>
    </location>
</feature>
<evidence type="ECO:0000256" key="1">
    <source>
        <dbReference type="SAM" id="Phobius"/>
    </source>
</evidence>
<feature type="transmembrane region" description="Helical" evidence="1">
    <location>
        <begin position="20"/>
        <end position="47"/>
    </location>
</feature>
<dbReference type="Gene3D" id="1.20.1070.10">
    <property type="entry name" value="Rhodopsin 7-helix transmembrane proteins"/>
    <property type="match status" value="1"/>
</dbReference>
<dbReference type="EMBL" id="KN727472">
    <property type="protein sequence ID" value="KIH65604.1"/>
    <property type="molecule type" value="Genomic_DNA"/>
</dbReference>
<evidence type="ECO:0000313" key="3">
    <source>
        <dbReference type="Proteomes" id="UP000054047"/>
    </source>
</evidence>
<dbReference type="AlphaFoldDB" id="A0A0C2H1Y8"/>
<protein>
    <recommendedName>
        <fullName evidence="4">G-protein coupled receptors family 1 profile domain-containing protein</fullName>
    </recommendedName>
</protein>
<keyword evidence="1" id="KW-0812">Transmembrane</keyword>
<evidence type="ECO:0008006" key="4">
    <source>
        <dbReference type="Google" id="ProtNLM"/>
    </source>
</evidence>
<sequence length="128" mass="14191">MNLSPRNNVVDSHLLAGLRMYVALTYTAFNIVGFVVNIWVLYVVAPLLFAPAVKVPKSILFFIFALVVGDLTTMIAMLLLIIELVFGTWQFSAMACTSYLVFDSMNKSVALALGAKKHPLLHLCPRCR</sequence>
<reference evidence="2 3" key="1">
    <citation type="submission" date="2013-12" db="EMBL/GenBank/DDBJ databases">
        <title>Draft genome of the parsitic nematode Ancylostoma duodenale.</title>
        <authorList>
            <person name="Mitreva M."/>
        </authorList>
    </citation>
    <scope>NUCLEOTIDE SEQUENCE [LARGE SCALE GENOMIC DNA]</scope>
    <source>
        <strain evidence="2 3">Zhejiang</strain>
    </source>
</reference>
<accession>A0A0C2H1Y8</accession>
<dbReference type="Proteomes" id="UP000054047">
    <property type="component" value="Unassembled WGS sequence"/>
</dbReference>
<gene>
    <name evidence="2" type="ORF">ANCDUO_04070</name>
</gene>
<evidence type="ECO:0000313" key="2">
    <source>
        <dbReference type="EMBL" id="KIH65604.1"/>
    </source>
</evidence>
<organism evidence="2 3">
    <name type="scientific">Ancylostoma duodenale</name>
    <dbReference type="NCBI Taxonomy" id="51022"/>
    <lineage>
        <taxon>Eukaryota</taxon>
        <taxon>Metazoa</taxon>
        <taxon>Ecdysozoa</taxon>
        <taxon>Nematoda</taxon>
        <taxon>Chromadorea</taxon>
        <taxon>Rhabditida</taxon>
        <taxon>Rhabditina</taxon>
        <taxon>Rhabditomorpha</taxon>
        <taxon>Strongyloidea</taxon>
        <taxon>Ancylostomatidae</taxon>
        <taxon>Ancylostomatinae</taxon>
        <taxon>Ancylostoma</taxon>
    </lineage>
</organism>
<proteinExistence type="predicted"/>
<dbReference type="SUPFAM" id="SSF81321">
    <property type="entry name" value="Family A G protein-coupled receptor-like"/>
    <property type="match status" value="1"/>
</dbReference>
<keyword evidence="1" id="KW-0472">Membrane</keyword>
<keyword evidence="1" id="KW-1133">Transmembrane helix</keyword>